<dbReference type="InterPro" id="IPR003439">
    <property type="entry name" value="ABC_transporter-like_ATP-bd"/>
</dbReference>
<keyword evidence="3" id="KW-0472">Membrane</keyword>
<dbReference type="InterPro" id="IPR003593">
    <property type="entry name" value="AAA+_ATPase"/>
</dbReference>
<dbReference type="PANTHER" id="PTHR46743">
    <property type="entry name" value="TEICHOIC ACIDS EXPORT ATP-BINDING PROTEIN TAGH"/>
    <property type="match status" value="1"/>
</dbReference>
<dbReference type="InterPro" id="IPR050683">
    <property type="entry name" value="Bact_Polysacc_Export_ATP-bd"/>
</dbReference>
<organism evidence="7 8">
    <name type="scientific">Ramlibacter monticola</name>
    <dbReference type="NCBI Taxonomy" id="1926872"/>
    <lineage>
        <taxon>Bacteria</taxon>
        <taxon>Pseudomonadati</taxon>
        <taxon>Pseudomonadota</taxon>
        <taxon>Betaproteobacteria</taxon>
        <taxon>Burkholderiales</taxon>
        <taxon>Comamonadaceae</taxon>
        <taxon>Ramlibacter</taxon>
    </lineage>
</organism>
<name>A0A937CVG5_9BURK</name>
<dbReference type="Proteomes" id="UP000599109">
    <property type="component" value="Unassembled WGS sequence"/>
</dbReference>
<dbReference type="EMBL" id="JAEQNE010000009">
    <property type="protein sequence ID" value="MBL0394710.1"/>
    <property type="molecule type" value="Genomic_DNA"/>
</dbReference>
<dbReference type="GO" id="GO:0016887">
    <property type="term" value="F:ATP hydrolysis activity"/>
    <property type="evidence" value="ECO:0007669"/>
    <property type="project" value="InterPro"/>
</dbReference>
<reference evidence="7 8" key="1">
    <citation type="journal article" date="2017" name="Int. J. Syst. Evol. Microbiol.">
        <title>Ramlibacter monticola sp. nov., isolated from forest soil.</title>
        <authorList>
            <person name="Chaudhary D.K."/>
            <person name="Kim J."/>
        </authorList>
    </citation>
    <scope>NUCLEOTIDE SEQUENCE [LARGE SCALE GENOMIC DNA]</scope>
    <source>
        <strain evidence="7 8">KACC 19175</strain>
    </source>
</reference>
<dbReference type="PROSITE" id="PS00211">
    <property type="entry name" value="ABC_TRANSPORTER_1"/>
    <property type="match status" value="1"/>
</dbReference>
<comment type="similarity">
    <text evidence="1">Belongs to the ABC transporter superfamily.</text>
</comment>
<evidence type="ECO:0000256" key="4">
    <source>
        <dbReference type="ARBA" id="ARBA00022741"/>
    </source>
</evidence>
<evidence type="ECO:0000259" key="6">
    <source>
        <dbReference type="PROSITE" id="PS50893"/>
    </source>
</evidence>
<dbReference type="InterPro" id="IPR029439">
    <property type="entry name" value="Wzt_C"/>
</dbReference>
<keyword evidence="8" id="KW-1185">Reference proteome</keyword>
<evidence type="ECO:0000256" key="2">
    <source>
        <dbReference type="ARBA" id="ARBA00022448"/>
    </source>
</evidence>
<protein>
    <submittedName>
        <fullName evidence="7">ABC transporter ATP-binding protein</fullName>
    </submittedName>
</protein>
<proteinExistence type="inferred from homology"/>
<sequence>MSSDVVIKVEGLSKSYSIYNRPTDRVKQLVLPTLHRLAGRVPCQYFRDFWALRKISFEIRKGETVGIMGANGSGKSTLLQLICETLDPTEGEIKTRGRIAALLELGSGFNPEFTGRENVYLNGQVLGLKKKEIDARFDEIAAFADIGEHLDQPVKTYSSGMFVRLAFAVQACIEPDILIVDEALAVGDIGFQYKCFRRMEALRARGTTILMVTHSSSSILEYADRCLVLQAGRLIGDTSDVLAAVMAYEKGMILTRERKEPASADAVDGAPEGGAVPTHAMLVARQRAEASAAVQEKRFGSARAIIAKVEISKANGTPLHDEPVVKTGETLNLRFTLVACECIEAVILGLSLSRSQGGDVWGDNNLAAGHPLTLEPGWTEVVYQVSLPLNSGEYLLHCGLATLSGGRREELDQRRPVCALQFWSSRELGGIVHAPISVLAPT</sequence>
<dbReference type="Gene3D" id="2.70.50.60">
    <property type="entry name" value="abc- transporter (atp binding component) like domain"/>
    <property type="match status" value="1"/>
</dbReference>
<evidence type="ECO:0000313" key="7">
    <source>
        <dbReference type="EMBL" id="MBL0394710.1"/>
    </source>
</evidence>
<dbReference type="RefSeq" id="WP_201677379.1">
    <property type="nucleotide sequence ID" value="NZ_JAEQNE010000009.1"/>
</dbReference>
<evidence type="ECO:0000256" key="1">
    <source>
        <dbReference type="ARBA" id="ARBA00005417"/>
    </source>
</evidence>
<dbReference type="Pfam" id="PF00005">
    <property type="entry name" value="ABC_tran"/>
    <property type="match status" value="1"/>
</dbReference>
<keyword evidence="5 7" id="KW-0067">ATP-binding</keyword>
<dbReference type="GO" id="GO:0140359">
    <property type="term" value="F:ABC-type transporter activity"/>
    <property type="evidence" value="ECO:0007669"/>
    <property type="project" value="InterPro"/>
</dbReference>
<dbReference type="InterPro" id="IPR027417">
    <property type="entry name" value="P-loop_NTPase"/>
</dbReference>
<comment type="caution">
    <text evidence="7">The sequence shown here is derived from an EMBL/GenBank/DDBJ whole genome shotgun (WGS) entry which is preliminary data.</text>
</comment>
<dbReference type="SUPFAM" id="SSF52540">
    <property type="entry name" value="P-loop containing nucleoside triphosphate hydrolases"/>
    <property type="match status" value="1"/>
</dbReference>
<dbReference type="CDD" id="cd10147">
    <property type="entry name" value="Wzt_C-like"/>
    <property type="match status" value="1"/>
</dbReference>
<gene>
    <name evidence="7" type="ORF">JJ685_26465</name>
</gene>
<evidence type="ECO:0000256" key="5">
    <source>
        <dbReference type="ARBA" id="ARBA00022840"/>
    </source>
</evidence>
<keyword evidence="3" id="KW-1003">Cell membrane</keyword>
<evidence type="ECO:0000256" key="3">
    <source>
        <dbReference type="ARBA" id="ARBA00022475"/>
    </source>
</evidence>
<dbReference type="GO" id="GO:0005524">
    <property type="term" value="F:ATP binding"/>
    <property type="evidence" value="ECO:0007669"/>
    <property type="project" value="UniProtKB-KW"/>
</dbReference>
<dbReference type="Gene3D" id="3.40.50.300">
    <property type="entry name" value="P-loop containing nucleotide triphosphate hydrolases"/>
    <property type="match status" value="1"/>
</dbReference>
<evidence type="ECO:0000313" key="8">
    <source>
        <dbReference type="Proteomes" id="UP000599109"/>
    </source>
</evidence>
<feature type="domain" description="ABC transporter" evidence="6">
    <location>
        <begin position="29"/>
        <end position="254"/>
    </location>
</feature>
<dbReference type="AlphaFoldDB" id="A0A937CVG5"/>
<dbReference type="InterPro" id="IPR017871">
    <property type="entry name" value="ABC_transporter-like_CS"/>
</dbReference>
<dbReference type="SMART" id="SM00382">
    <property type="entry name" value="AAA"/>
    <property type="match status" value="1"/>
</dbReference>
<dbReference type="CDD" id="cd03220">
    <property type="entry name" value="ABC_KpsT_Wzt"/>
    <property type="match status" value="1"/>
</dbReference>
<accession>A0A937CVG5</accession>
<keyword evidence="2" id="KW-0813">Transport</keyword>
<dbReference type="PROSITE" id="PS50893">
    <property type="entry name" value="ABC_TRANSPORTER_2"/>
    <property type="match status" value="1"/>
</dbReference>
<keyword evidence="4" id="KW-0547">Nucleotide-binding</keyword>
<dbReference type="GO" id="GO:0016020">
    <property type="term" value="C:membrane"/>
    <property type="evidence" value="ECO:0007669"/>
    <property type="project" value="InterPro"/>
</dbReference>
<dbReference type="Pfam" id="PF14524">
    <property type="entry name" value="Wzt_C"/>
    <property type="match status" value="1"/>
</dbReference>
<dbReference type="InterPro" id="IPR015860">
    <property type="entry name" value="ABC_transpr_TagH-like"/>
</dbReference>
<dbReference type="PANTHER" id="PTHR46743:SF2">
    <property type="entry name" value="TEICHOIC ACIDS EXPORT ATP-BINDING PROTEIN TAGH"/>
    <property type="match status" value="1"/>
</dbReference>